<evidence type="ECO:0000313" key="4">
    <source>
        <dbReference type="Proteomes" id="UP000651050"/>
    </source>
</evidence>
<comment type="similarity">
    <text evidence="1">Belongs to the UPF0225 family.</text>
</comment>
<dbReference type="Pfam" id="PF17775">
    <property type="entry name" value="YchJ_M-like"/>
    <property type="match status" value="1"/>
</dbReference>
<accession>A0A931MGZ8</accession>
<dbReference type="EMBL" id="JADWYS010000001">
    <property type="protein sequence ID" value="MBG9388487.1"/>
    <property type="molecule type" value="Genomic_DNA"/>
</dbReference>
<dbReference type="RefSeq" id="WP_196986347.1">
    <property type="nucleotide sequence ID" value="NZ_JADWYS010000001.1"/>
</dbReference>
<evidence type="ECO:0000313" key="3">
    <source>
        <dbReference type="EMBL" id="MBG9388487.1"/>
    </source>
</evidence>
<protein>
    <recommendedName>
        <fullName evidence="1">UPF0225 protein I5803_10675</fullName>
    </recommendedName>
</protein>
<name>A0A931MGZ8_9BURK</name>
<gene>
    <name evidence="3" type="ORF">I5803_10675</name>
</gene>
<dbReference type="Proteomes" id="UP000651050">
    <property type="component" value="Unassembled WGS sequence"/>
</dbReference>
<dbReference type="InterPro" id="IPR032710">
    <property type="entry name" value="NTF2-like_dom_sf"/>
</dbReference>
<keyword evidence="4" id="KW-1185">Reference proteome</keyword>
<sequence>MSSGELAQAGIAATALQPCPCGRLDARRKPLSLARCCGPFLGDVEGTPAPDAQALMRSRYTAHVLQDEPYLLATWHPDTRPGSAGLEPGTKWLGLEVRAHRVMDATHAQVEFVARYRIAGRGARLHETSRFVRESGRWYYLDGDMQ</sequence>
<comment type="caution">
    <text evidence="3">The sequence shown here is derived from an EMBL/GenBank/DDBJ whole genome shotgun (WGS) entry which is preliminary data.</text>
</comment>
<reference evidence="3" key="1">
    <citation type="submission" date="2020-11" db="EMBL/GenBank/DDBJ databases">
        <title>Bacterial whole genome sequence for Caenimonas sp. DR4.4.</title>
        <authorList>
            <person name="Le V."/>
            <person name="Ko S.-R."/>
            <person name="Ahn C.-Y."/>
            <person name="Oh H.-M."/>
        </authorList>
    </citation>
    <scope>NUCLEOTIDE SEQUENCE</scope>
    <source>
        <strain evidence="3">DR4.4</strain>
    </source>
</reference>
<dbReference type="Gene3D" id="3.10.450.50">
    <property type="match status" value="1"/>
</dbReference>
<feature type="domain" description="YchJ-like middle NTF2-like" evidence="2">
    <location>
        <begin position="52"/>
        <end position="143"/>
    </location>
</feature>
<dbReference type="InterPro" id="IPR023006">
    <property type="entry name" value="YchJ-like"/>
</dbReference>
<evidence type="ECO:0000256" key="1">
    <source>
        <dbReference type="HAMAP-Rule" id="MF_00612"/>
    </source>
</evidence>
<evidence type="ECO:0000259" key="2">
    <source>
        <dbReference type="Pfam" id="PF17775"/>
    </source>
</evidence>
<dbReference type="InterPro" id="IPR048469">
    <property type="entry name" value="YchJ-like_M"/>
</dbReference>
<dbReference type="SUPFAM" id="SSF54427">
    <property type="entry name" value="NTF2-like"/>
    <property type="match status" value="1"/>
</dbReference>
<proteinExistence type="inferred from homology"/>
<dbReference type="HAMAP" id="MF_00612">
    <property type="entry name" value="UPF0225"/>
    <property type="match status" value="1"/>
</dbReference>
<dbReference type="AlphaFoldDB" id="A0A931MGZ8"/>
<organism evidence="3 4">
    <name type="scientific">Caenimonas aquaedulcis</name>
    <dbReference type="NCBI Taxonomy" id="2793270"/>
    <lineage>
        <taxon>Bacteria</taxon>
        <taxon>Pseudomonadati</taxon>
        <taxon>Pseudomonadota</taxon>
        <taxon>Betaproteobacteria</taxon>
        <taxon>Burkholderiales</taxon>
        <taxon>Comamonadaceae</taxon>
        <taxon>Caenimonas</taxon>
    </lineage>
</organism>